<feature type="transmembrane region" description="Helical" evidence="1">
    <location>
        <begin position="97"/>
        <end position="124"/>
    </location>
</feature>
<evidence type="ECO:0000313" key="3">
    <source>
        <dbReference type="Proteomes" id="UP000063699"/>
    </source>
</evidence>
<dbReference type="Proteomes" id="UP000063699">
    <property type="component" value="Chromosome"/>
</dbReference>
<keyword evidence="1" id="KW-0812">Transmembrane</keyword>
<dbReference type="AlphaFoldDB" id="A0A0N7F424"/>
<organism evidence="2 3">
    <name type="scientific">Kibdelosporangium phytohabitans</name>
    <dbReference type="NCBI Taxonomy" id="860235"/>
    <lineage>
        <taxon>Bacteria</taxon>
        <taxon>Bacillati</taxon>
        <taxon>Actinomycetota</taxon>
        <taxon>Actinomycetes</taxon>
        <taxon>Pseudonocardiales</taxon>
        <taxon>Pseudonocardiaceae</taxon>
        <taxon>Kibdelosporangium</taxon>
    </lineage>
</organism>
<accession>A0A0N7F424</accession>
<name>A0A0N7F424_9PSEU</name>
<evidence type="ECO:0008006" key="4">
    <source>
        <dbReference type="Google" id="ProtNLM"/>
    </source>
</evidence>
<feature type="transmembrane region" description="Helical" evidence="1">
    <location>
        <begin position="274"/>
        <end position="292"/>
    </location>
</feature>
<dbReference type="STRING" id="860235.AOZ06_28100"/>
<evidence type="ECO:0000256" key="1">
    <source>
        <dbReference type="SAM" id="Phobius"/>
    </source>
</evidence>
<feature type="transmembrane region" description="Helical" evidence="1">
    <location>
        <begin position="12"/>
        <end position="31"/>
    </location>
</feature>
<reference evidence="2 3" key="1">
    <citation type="submission" date="2015-07" db="EMBL/GenBank/DDBJ databases">
        <title>Genome sequencing of Kibdelosporangium phytohabitans.</title>
        <authorList>
            <person name="Qin S."/>
            <person name="Xing K."/>
        </authorList>
    </citation>
    <scope>NUCLEOTIDE SEQUENCE [LARGE SCALE GENOMIC DNA]</scope>
    <source>
        <strain evidence="2 3">KLBMP1111</strain>
    </source>
</reference>
<keyword evidence="3" id="KW-1185">Reference proteome</keyword>
<gene>
    <name evidence="2" type="ORF">AOZ06_28100</name>
</gene>
<feature type="transmembrane region" description="Helical" evidence="1">
    <location>
        <begin position="171"/>
        <end position="189"/>
    </location>
</feature>
<dbReference type="KEGG" id="kphy:AOZ06_28100"/>
<dbReference type="EMBL" id="CP012752">
    <property type="protein sequence ID" value="ALG10239.1"/>
    <property type="molecule type" value="Genomic_DNA"/>
</dbReference>
<dbReference type="GO" id="GO:0140359">
    <property type="term" value="F:ABC-type transporter activity"/>
    <property type="evidence" value="ECO:0007669"/>
    <property type="project" value="InterPro"/>
</dbReference>
<dbReference type="RefSeq" id="WP_054292142.1">
    <property type="nucleotide sequence ID" value="NZ_CP012752.1"/>
</dbReference>
<keyword evidence="1" id="KW-0472">Membrane</keyword>
<sequence>MIWVTWRQQRAQIRAVFGIVAVLSAVLVYIRSDAVSLLPDTAKVNDRYGMFLQYFQLLMLLLPSLIGMFVGAPLIAREVEHGTHVFGLTQSVSRTRWLVTKLAMAGGSLALAMFTLGLVTAWALAPLNYRSARMEPPIFEVQGLTVGVYALLAFAVGATAGLMLRNTLAAMVLTLAVCAVFIVVIGNAVRPHFAEPMTMHVPIETRTSMRVPDGSWSLSYGYLDASGRPIELDIDKCALAGRAFVECAQGQGAAEEFVRYHPADRFWQFQFIEFGLYILLSAGVLAAGAWASRRRLI</sequence>
<protein>
    <recommendedName>
        <fullName evidence="4">ABC transporter permease</fullName>
    </recommendedName>
</protein>
<evidence type="ECO:0000313" key="2">
    <source>
        <dbReference type="EMBL" id="ALG10239.1"/>
    </source>
</evidence>
<proteinExistence type="predicted"/>
<feature type="transmembrane region" description="Helical" evidence="1">
    <location>
        <begin position="144"/>
        <end position="164"/>
    </location>
</feature>
<feature type="transmembrane region" description="Helical" evidence="1">
    <location>
        <begin position="51"/>
        <end position="76"/>
    </location>
</feature>
<keyword evidence="1" id="KW-1133">Transmembrane helix</keyword>
<dbReference type="GO" id="GO:0005886">
    <property type="term" value="C:plasma membrane"/>
    <property type="evidence" value="ECO:0007669"/>
    <property type="project" value="UniProtKB-SubCell"/>
</dbReference>